<feature type="compositionally biased region" description="Basic and acidic residues" evidence="2">
    <location>
        <begin position="390"/>
        <end position="401"/>
    </location>
</feature>
<evidence type="ECO:0000256" key="1">
    <source>
        <dbReference type="SAM" id="Coils"/>
    </source>
</evidence>
<feature type="compositionally biased region" description="Basic and acidic residues" evidence="2">
    <location>
        <begin position="358"/>
        <end position="368"/>
    </location>
</feature>
<dbReference type="PANTHER" id="PTHR36167:SF4">
    <property type="entry name" value="FUNGAL N-TERMINAL DOMAIN-CONTAINING PROTEIN"/>
    <property type="match status" value="1"/>
</dbReference>
<evidence type="ECO:0008006" key="5">
    <source>
        <dbReference type="Google" id="ProtNLM"/>
    </source>
</evidence>
<feature type="compositionally biased region" description="Polar residues" evidence="2">
    <location>
        <begin position="260"/>
        <end position="278"/>
    </location>
</feature>
<dbReference type="PANTHER" id="PTHR36167">
    <property type="entry name" value="C2H2 FINGER DOMAIN TRANSCRIPTION FACTOR (EUROFUNG)-RELATED"/>
    <property type="match status" value="1"/>
</dbReference>
<proteinExistence type="predicted"/>
<name>A0A9P4ISP7_9PEZI</name>
<dbReference type="OrthoDB" id="3694717at2759"/>
<dbReference type="EMBL" id="ML978121">
    <property type="protein sequence ID" value="KAF2104685.1"/>
    <property type="molecule type" value="Genomic_DNA"/>
</dbReference>
<feature type="region of interest" description="Disordered" evidence="2">
    <location>
        <begin position="309"/>
        <end position="401"/>
    </location>
</feature>
<feature type="compositionally biased region" description="Basic and acidic residues" evidence="2">
    <location>
        <begin position="787"/>
        <end position="796"/>
    </location>
</feature>
<reference evidence="3" key="1">
    <citation type="journal article" date="2020" name="Stud. Mycol.">
        <title>101 Dothideomycetes genomes: a test case for predicting lifestyles and emergence of pathogens.</title>
        <authorList>
            <person name="Haridas S."/>
            <person name="Albert R."/>
            <person name="Binder M."/>
            <person name="Bloem J."/>
            <person name="Labutti K."/>
            <person name="Salamov A."/>
            <person name="Andreopoulos B."/>
            <person name="Baker S."/>
            <person name="Barry K."/>
            <person name="Bills G."/>
            <person name="Bluhm B."/>
            <person name="Cannon C."/>
            <person name="Castanera R."/>
            <person name="Culley D."/>
            <person name="Daum C."/>
            <person name="Ezra D."/>
            <person name="Gonzalez J."/>
            <person name="Henrissat B."/>
            <person name="Kuo A."/>
            <person name="Liang C."/>
            <person name="Lipzen A."/>
            <person name="Lutzoni F."/>
            <person name="Magnuson J."/>
            <person name="Mondo S."/>
            <person name="Nolan M."/>
            <person name="Ohm R."/>
            <person name="Pangilinan J."/>
            <person name="Park H.-J."/>
            <person name="Ramirez L."/>
            <person name="Alfaro M."/>
            <person name="Sun H."/>
            <person name="Tritt A."/>
            <person name="Yoshinaga Y."/>
            <person name="Zwiers L.-H."/>
            <person name="Turgeon B."/>
            <person name="Goodwin S."/>
            <person name="Spatafora J."/>
            <person name="Crous P."/>
            <person name="Grigoriev I."/>
        </authorList>
    </citation>
    <scope>NUCLEOTIDE SEQUENCE</scope>
    <source>
        <strain evidence="3">CBS 133067</strain>
    </source>
</reference>
<dbReference type="Proteomes" id="UP000799772">
    <property type="component" value="Unassembled WGS sequence"/>
</dbReference>
<feature type="coiled-coil region" evidence="1">
    <location>
        <begin position="517"/>
        <end position="555"/>
    </location>
</feature>
<dbReference type="GO" id="GO:0006355">
    <property type="term" value="P:regulation of DNA-templated transcription"/>
    <property type="evidence" value="ECO:0007669"/>
    <property type="project" value="InterPro"/>
</dbReference>
<comment type="caution">
    <text evidence="3">The sequence shown here is derived from an EMBL/GenBank/DDBJ whole genome shotgun (WGS) entry which is preliminary data.</text>
</comment>
<dbReference type="InterPro" id="IPR039327">
    <property type="entry name" value="CON7-like"/>
</dbReference>
<feature type="compositionally biased region" description="Basic and acidic residues" evidence="2">
    <location>
        <begin position="823"/>
        <end position="865"/>
    </location>
</feature>
<feature type="compositionally biased region" description="Acidic residues" evidence="2">
    <location>
        <begin position="866"/>
        <end position="877"/>
    </location>
</feature>
<accession>A0A9P4ISP7</accession>
<keyword evidence="1" id="KW-0175">Coiled coil</keyword>
<gene>
    <name evidence="3" type="ORF">NA57DRAFT_70893</name>
</gene>
<evidence type="ECO:0000313" key="4">
    <source>
        <dbReference type="Proteomes" id="UP000799772"/>
    </source>
</evidence>
<organism evidence="3 4">
    <name type="scientific">Rhizodiscina lignyota</name>
    <dbReference type="NCBI Taxonomy" id="1504668"/>
    <lineage>
        <taxon>Eukaryota</taxon>
        <taxon>Fungi</taxon>
        <taxon>Dikarya</taxon>
        <taxon>Ascomycota</taxon>
        <taxon>Pezizomycotina</taxon>
        <taxon>Dothideomycetes</taxon>
        <taxon>Pleosporomycetidae</taxon>
        <taxon>Aulographales</taxon>
        <taxon>Rhizodiscinaceae</taxon>
        <taxon>Rhizodiscina</taxon>
    </lineage>
</organism>
<evidence type="ECO:0000256" key="2">
    <source>
        <dbReference type="SAM" id="MobiDB-lite"/>
    </source>
</evidence>
<evidence type="ECO:0000313" key="3">
    <source>
        <dbReference type="EMBL" id="KAF2104685.1"/>
    </source>
</evidence>
<keyword evidence="4" id="KW-1185">Reference proteome</keyword>
<sequence length="877" mass="99248">MADPLSLTASIVGVAGAGTKIALELITLAETVATAPRRIKRIADDVSLTCAVLDQLKDLMQEKVDDKGNKFTIFKKQGLKDAETAVNQCHEIFGDFEGELNKASKQLSVREASTGPVKLSPMERAKWPFLQPRMDILKTDLREAKDTLLLMLTVATLAHAEAVALKGNTVVDPQERRTLTATVVTLTKTRKTHDTAQIANGTGKEINTSTVANKSGHMGKRSAFISMFRPNNYKTNGTTLEGTREGTRGLDLQDPPRPVQATSETKSTSLSAWRRQSNSHNVENADVFQYQVHDAKDVNSSESIQNAFRNLRTPRKDSPKAATNNMSEDDTLQAYESPDEGQTKEPDNVDISGTSPEQEQKDDPDKVGSTDLVLGQDQKSPDEASMASPKTDKPKSPDRGVKRVGFAEVSSESANDEDELLAFTNTALEPEPTVVAGGVKRLRVPLTEIKTRLQAQLDASISVMDTLQALNVPQRNMILEHTAALNAHLVALEILPPVHRSTILGDIEITLLMWIVSRDASDVRQEQERREKELQDKQRREKELYERERLEMEQRKKREVEFRERERRERELYEREIVRRKKMEEEKFSRRVEEEMHKRLARFGFQENQIGAMIEPGKAGASTNGQTSQARFSRRPTYVKCKKIHLLEDTLKYFNLPYETLKDEPDYWLIQQEMTLPETDILFEHTRKLRKENGAQQDVSKSDQVKMETVPLSQLREKADVMVIPRRPINVHPGERSYKRIGSSDQNQQIRGFLGRLKSLGRRKPRLDMLQEDDVVSLQRVGVKRNDSEIADERKSFGSSHGKATKDPEDDEADDVESEEEPDVRYDEKDQAGGEELVKELMERWTILGDEKMDAEKGEEQKDEKGDEEIQSQLPDE</sequence>
<feature type="region of interest" description="Disordered" evidence="2">
    <location>
        <begin position="234"/>
        <end position="278"/>
    </location>
</feature>
<feature type="compositionally biased region" description="Acidic residues" evidence="2">
    <location>
        <begin position="808"/>
        <end position="822"/>
    </location>
</feature>
<protein>
    <recommendedName>
        <fullName evidence="5">Fungal N-terminal domain-containing protein</fullName>
    </recommendedName>
</protein>
<dbReference type="AlphaFoldDB" id="A0A9P4ISP7"/>
<feature type="region of interest" description="Disordered" evidence="2">
    <location>
        <begin position="787"/>
        <end position="877"/>
    </location>
</feature>